<accession>A0A261TS12</accession>
<organism evidence="1 2">
    <name type="scientific">Bordetella genomosp. 5</name>
    <dbReference type="NCBI Taxonomy" id="1395608"/>
    <lineage>
        <taxon>Bacteria</taxon>
        <taxon>Pseudomonadati</taxon>
        <taxon>Pseudomonadota</taxon>
        <taxon>Betaproteobacteria</taxon>
        <taxon>Burkholderiales</taxon>
        <taxon>Alcaligenaceae</taxon>
        <taxon>Bordetella</taxon>
    </lineage>
</organism>
<dbReference type="Proteomes" id="UP000216913">
    <property type="component" value="Unassembled WGS sequence"/>
</dbReference>
<proteinExistence type="predicted"/>
<gene>
    <name evidence="1" type="ORF">CAL25_11120</name>
</gene>
<protein>
    <submittedName>
        <fullName evidence="1">Uncharacterized protein</fullName>
    </submittedName>
</protein>
<keyword evidence="2" id="KW-1185">Reference proteome</keyword>
<name>A0A261TS12_9BORD</name>
<reference evidence="1 2" key="1">
    <citation type="submission" date="2017-05" db="EMBL/GenBank/DDBJ databases">
        <title>Complete and WGS of Bordetella genogroups.</title>
        <authorList>
            <person name="Spilker T."/>
            <person name="LiPuma J."/>
        </authorList>
    </citation>
    <scope>NUCLEOTIDE SEQUENCE [LARGE SCALE GENOMIC DNA]</scope>
    <source>
        <strain evidence="1 2">AU10456</strain>
    </source>
</reference>
<sequence length="342" mass="36101">MRRYLQAQEGEDKTAATIALNQHLRTAPAFKPRPQEGLTLPVALVQALAADVAAPVPEGRRYGLIGIIILLDAPGRARMADAALTGLRQAQNESDRAFSRTALSAAARKTPELLASAILDASDERLLGDLAETARGIALPDGVRRKLDATGAASSSLAIRVQIAQSLGPDASGYDDVVRKVIADLKHASLEPERERLMVTLSRFPQRGDTVRPALIEAAGQATKPSRVAWRAIAQTGPEGIRYLATAIKSASSTDRLVDQAVMMASVAAETWPLPEDVTGEVIEASAAAWLRSDDPLLRSTVGWLLVRSGPAAVAPVRAALAGARSSEARSELAAVLGQLQP</sequence>
<dbReference type="EMBL" id="NEVP01000006">
    <property type="protein sequence ID" value="OZI52047.1"/>
    <property type="molecule type" value="Genomic_DNA"/>
</dbReference>
<dbReference type="AlphaFoldDB" id="A0A261TS12"/>
<evidence type="ECO:0000313" key="2">
    <source>
        <dbReference type="Proteomes" id="UP000216913"/>
    </source>
</evidence>
<evidence type="ECO:0000313" key="1">
    <source>
        <dbReference type="EMBL" id="OZI52047.1"/>
    </source>
</evidence>
<comment type="caution">
    <text evidence="1">The sequence shown here is derived from an EMBL/GenBank/DDBJ whole genome shotgun (WGS) entry which is preliminary data.</text>
</comment>